<evidence type="ECO:0000313" key="1">
    <source>
        <dbReference type="EMBL" id="MDR6221932.1"/>
    </source>
</evidence>
<dbReference type="EMBL" id="JAVDQI010000001">
    <property type="protein sequence ID" value="MDR6221932.1"/>
    <property type="molecule type" value="Genomic_DNA"/>
</dbReference>
<comment type="caution">
    <text evidence="1">The sequence shown here is derived from an EMBL/GenBank/DDBJ whole genome shotgun (WGS) entry which is preliminary data.</text>
</comment>
<protein>
    <submittedName>
        <fullName evidence="1">Biopolymer transport protein ExbD</fullName>
    </submittedName>
</protein>
<dbReference type="AlphaFoldDB" id="A0AA90ZB46"/>
<name>A0AA90ZB46_9EURY</name>
<proteinExistence type="predicted"/>
<dbReference type="Proteomes" id="UP001185015">
    <property type="component" value="Unassembled WGS sequence"/>
</dbReference>
<sequence length="118" mass="13638">MERKPLNVKIPENIHNELDSRGENKTQATISALEAYLWGDKNVDVEHLMEKLATQEKHHELQIAEKDKHHAAQIAEKDRRIVDLKEANALRGGNTEFSKCIPEKIKIITEKTTYIIRE</sequence>
<reference evidence="1 2" key="1">
    <citation type="submission" date="2023-07" db="EMBL/GenBank/DDBJ databases">
        <title>Genomic Encyclopedia of Type Strains, Phase IV (KMG-IV): sequencing the most valuable type-strain genomes for metagenomic binning, comparative biology and taxonomic classification.</title>
        <authorList>
            <person name="Goeker M."/>
        </authorList>
    </citation>
    <scope>NUCLEOTIDE SEQUENCE [LARGE SCALE GENOMIC DNA]</scope>
    <source>
        <strain evidence="1 2">DSM 17273</strain>
    </source>
</reference>
<gene>
    <name evidence="1" type="ORF">J2750_000364</name>
</gene>
<dbReference type="RefSeq" id="WP_270096262.1">
    <property type="nucleotide sequence ID" value="NZ_JAQFFK010000003.1"/>
</dbReference>
<organism evidence="1 2">
    <name type="scientific">Methanococcoides alaskense</name>
    <dbReference type="NCBI Taxonomy" id="325778"/>
    <lineage>
        <taxon>Archaea</taxon>
        <taxon>Methanobacteriati</taxon>
        <taxon>Methanobacteriota</taxon>
        <taxon>Stenosarchaea group</taxon>
        <taxon>Methanomicrobia</taxon>
        <taxon>Methanosarcinales</taxon>
        <taxon>Methanosarcinaceae</taxon>
        <taxon>Methanococcoides</taxon>
    </lineage>
</organism>
<keyword evidence="2" id="KW-1185">Reference proteome</keyword>
<accession>A0AA90ZB46</accession>
<evidence type="ECO:0000313" key="2">
    <source>
        <dbReference type="Proteomes" id="UP001185015"/>
    </source>
</evidence>